<dbReference type="SMART" id="SM00464">
    <property type="entry name" value="LON"/>
    <property type="match status" value="1"/>
</dbReference>
<evidence type="ECO:0000256" key="3">
    <source>
        <dbReference type="ARBA" id="ARBA00022801"/>
    </source>
</evidence>
<dbReference type="InterPro" id="IPR015947">
    <property type="entry name" value="PUA-like_sf"/>
</dbReference>
<dbReference type="Gene3D" id="2.30.130.40">
    <property type="entry name" value="LON domain-like"/>
    <property type="match status" value="1"/>
</dbReference>
<accession>A0A2A4SQH1</accession>
<dbReference type="Pfam" id="PF00004">
    <property type="entry name" value="AAA"/>
    <property type="match status" value="1"/>
</dbReference>
<dbReference type="AlphaFoldDB" id="A0A2A4SQH1"/>
<evidence type="ECO:0000256" key="5">
    <source>
        <dbReference type="ARBA" id="ARBA00022840"/>
    </source>
</evidence>
<dbReference type="PANTHER" id="PTHR43718:SF2">
    <property type="entry name" value="LON PROTEASE HOMOLOG, MITOCHONDRIAL"/>
    <property type="match status" value="1"/>
</dbReference>
<keyword evidence="3" id="KW-0378">Hydrolase</keyword>
<evidence type="ECO:0000256" key="1">
    <source>
        <dbReference type="ARBA" id="ARBA00022670"/>
    </source>
</evidence>
<dbReference type="FunFam" id="1.20.5.5270:FF:000002">
    <property type="entry name" value="Lon protease homolog"/>
    <property type="match status" value="1"/>
</dbReference>
<dbReference type="GO" id="GO:0005524">
    <property type="term" value="F:ATP binding"/>
    <property type="evidence" value="ECO:0007669"/>
    <property type="project" value="UniProtKB-KW"/>
</dbReference>
<keyword evidence="5" id="KW-0067">ATP-binding</keyword>
<evidence type="ECO:0000256" key="6">
    <source>
        <dbReference type="SAM" id="Coils"/>
    </source>
</evidence>
<feature type="coiled-coil region" evidence="6">
    <location>
        <begin position="246"/>
        <end position="273"/>
    </location>
</feature>
<dbReference type="InterPro" id="IPR046336">
    <property type="entry name" value="Lon_prtase_N_sf"/>
</dbReference>
<evidence type="ECO:0000259" key="7">
    <source>
        <dbReference type="PROSITE" id="PS51787"/>
    </source>
</evidence>
<dbReference type="InterPro" id="IPR027065">
    <property type="entry name" value="Lon_Prtase"/>
</dbReference>
<dbReference type="GO" id="GO:0006515">
    <property type="term" value="P:protein quality control for misfolded or incompletely synthesized proteins"/>
    <property type="evidence" value="ECO:0007669"/>
    <property type="project" value="TreeGrafter"/>
</dbReference>
<dbReference type="PANTHER" id="PTHR43718">
    <property type="entry name" value="LON PROTEASE"/>
    <property type="match status" value="1"/>
</dbReference>
<dbReference type="Gene3D" id="1.20.5.5270">
    <property type="match status" value="1"/>
</dbReference>
<name>A0A2A4SQH1_9DELT</name>
<evidence type="ECO:0000313" key="8">
    <source>
        <dbReference type="EMBL" id="PCI23135.1"/>
    </source>
</evidence>
<keyword evidence="1" id="KW-0645">Protease</keyword>
<dbReference type="InterPro" id="IPR003111">
    <property type="entry name" value="Lon_prtase_N"/>
</dbReference>
<dbReference type="GO" id="GO:0004252">
    <property type="term" value="F:serine-type endopeptidase activity"/>
    <property type="evidence" value="ECO:0007669"/>
    <property type="project" value="InterPro"/>
</dbReference>
<sequence length="402" mass="45874">MDESKTFGPEIIEIPMLPMRNIVVFPMMTTPFFIGRQQSIEALEDALANDRQIFVVAQKDPMIENPSESDLYEVGTIGNILQIMRLPNGTIKALFEAKHRGRWLHVDLNESSYKARVEVVHSRDEQDTEMIALVKSVKEEFKGFIKKVAKNVESADKITSGNYSSGQLADLIAPLLTLEISKQQELLNISDSKLRLELIYSRMLEEEEHRKIEQKLKERVQGQIGKTQKEYYLNEQMKAIQKELGSEDSKEELDEYEERIKQCDMTKEAEEAARKELKKLKLMPPMSSEANIVRNYLDWLTTVPWKAETQDNLSLEHTESVLDADHFGLEKVKERIIEYIAVGNLVGNLRGPIICLVGPPGVGKTSLARSIARAIDRKFVRMSLGGVRDEAEIRGHRRTYIG</sequence>
<dbReference type="InterPro" id="IPR003959">
    <property type="entry name" value="ATPase_AAA_core"/>
</dbReference>
<evidence type="ECO:0000256" key="2">
    <source>
        <dbReference type="ARBA" id="ARBA00022741"/>
    </source>
</evidence>
<dbReference type="GO" id="GO:0016887">
    <property type="term" value="F:ATP hydrolysis activity"/>
    <property type="evidence" value="ECO:0007669"/>
    <property type="project" value="InterPro"/>
</dbReference>
<dbReference type="GO" id="GO:0004176">
    <property type="term" value="F:ATP-dependent peptidase activity"/>
    <property type="evidence" value="ECO:0007669"/>
    <property type="project" value="InterPro"/>
</dbReference>
<proteinExistence type="predicted"/>
<organism evidence="8 9">
    <name type="scientific">SAR324 cluster bacterium</name>
    <dbReference type="NCBI Taxonomy" id="2024889"/>
    <lineage>
        <taxon>Bacteria</taxon>
        <taxon>Deltaproteobacteria</taxon>
        <taxon>SAR324 cluster</taxon>
    </lineage>
</organism>
<reference evidence="9" key="1">
    <citation type="submission" date="2017-08" db="EMBL/GenBank/DDBJ databases">
        <title>A dynamic microbial community with high functional redundancy inhabits the cold, oxic subseafloor aquifer.</title>
        <authorList>
            <person name="Tully B.J."/>
            <person name="Wheat C.G."/>
            <person name="Glazer B.T."/>
            <person name="Huber J.A."/>
        </authorList>
    </citation>
    <scope>NUCLEOTIDE SEQUENCE [LARGE SCALE GENOMIC DNA]</scope>
</reference>
<dbReference type="SUPFAM" id="SSF88697">
    <property type="entry name" value="PUA domain-like"/>
    <property type="match status" value="1"/>
</dbReference>
<feature type="non-terminal residue" evidence="8">
    <location>
        <position position="402"/>
    </location>
</feature>
<gene>
    <name evidence="8" type="ORF">COB67_13055</name>
</gene>
<evidence type="ECO:0000313" key="9">
    <source>
        <dbReference type="Proteomes" id="UP000218113"/>
    </source>
</evidence>
<comment type="caution">
    <text evidence="8">The sequence shown here is derived from an EMBL/GenBank/DDBJ whole genome shotgun (WGS) entry which is preliminary data.</text>
</comment>
<keyword evidence="2" id="KW-0547">Nucleotide-binding</keyword>
<feature type="domain" description="Lon N-terminal" evidence="7">
    <location>
        <begin position="14"/>
        <end position="207"/>
    </location>
</feature>
<dbReference type="Gene3D" id="1.20.58.1480">
    <property type="match status" value="1"/>
</dbReference>
<dbReference type="PROSITE" id="PS51787">
    <property type="entry name" value="LON_N"/>
    <property type="match status" value="1"/>
</dbReference>
<dbReference type="Proteomes" id="UP000218113">
    <property type="component" value="Unassembled WGS sequence"/>
</dbReference>
<dbReference type="SUPFAM" id="SSF52540">
    <property type="entry name" value="P-loop containing nucleoside triphosphate hydrolases"/>
    <property type="match status" value="1"/>
</dbReference>
<keyword evidence="6" id="KW-0175">Coiled coil</keyword>
<keyword evidence="4" id="KW-0720">Serine protease</keyword>
<dbReference type="Pfam" id="PF02190">
    <property type="entry name" value="LON_substr_bdg"/>
    <property type="match status" value="1"/>
</dbReference>
<dbReference type="Gene3D" id="3.40.50.300">
    <property type="entry name" value="P-loop containing nucleotide triphosphate hydrolases"/>
    <property type="match status" value="1"/>
</dbReference>
<evidence type="ECO:0000256" key="4">
    <source>
        <dbReference type="ARBA" id="ARBA00022825"/>
    </source>
</evidence>
<dbReference type="EMBL" id="NVSR01000150">
    <property type="protein sequence ID" value="PCI23135.1"/>
    <property type="molecule type" value="Genomic_DNA"/>
</dbReference>
<protein>
    <submittedName>
        <fullName evidence="8">Endopeptidase La</fullName>
    </submittedName>
</protein>
<dbReference type="InterPro" id="IPR027417">
    <property type="entry name" value="P-loop_NTPase"/>
</dbReference>